<sequence length="75" mass="8543">MASSVSRDIVEGLQVVKCALRRELIMREPAPSLHLEEQLPEPSNLEEIEVQQEQRNPVEEDEPIFEVDLGSDSEE</sequence>
<organism evidence="2 3">
    <name type="scientific">Lentinula aff. detonsa</name>
    <dbReference type="NCBI Taxonomy" id="2804958"/>
    <lineage>
        <taxon>Eukaryota</taxon>
        <taxon>Fungi</taxon>
        <taxon>Dikarya</taxon>
        <taxon>Basidiomycota</taxon>
        <taxon>Agaricomycotina</taxon>
        <taxon>Agaricomycetes</taxon>
        <taxon>Agaricomycetidae</taxon>
        <taxon>Agaricales</taxon>
        <taxon>Marasmiineae</taxon>
        <taxon>Omphalotaceae</taxon>
        <taxon>Lentinula</taxon>
    </lineage>
</organism>
<proteinExistence type="predicted"/>
<protein>
    <submittedName>
        <fullName evidence="2">Uncharacterized protein</fullName>
    </submittedName>
</protein>
<comment type="caution">
    <text evidence="2">The sequence shown here is derived from an EMBL/GenBank/DDBJ whole genome shotgun (WGS) entry which is preliminary data.</text>
</comment>
<evidence type="ECO:0000256" key="1">
    <source>
        <dbReference type="SAM" id="MobiDB-lite"/>
    </source>
</evidence>
<dbReference type="EMBL" id="MU793298">
    <property type="protein sequence ID" value="KAJ3787159.1"/>
    <property type="molecule type" value="Genomic_DNA"/>
</dbReference>
<keyword evidence="3" id="KW-1185">Reference proteome</keyword>
<name>A0AA38NMT3_9AGAR</name>
<evidence type="ECO:0000313" key="3">
    <source>
        <dbReference type="Proteomes" id="UP001163798"/>
    </source>
</evidence>
<accession>A0AA38NMT3</accession>
<dbReference type="Proteomes" id="UP001163798">
    <property type="component" value="Unassembled WGS sequence"/>
</dbReference>
<gene>
    <name evidence="2" type="ORF">GGU10DRAFT_374288</name>
</gene>
<evidence type="ECO:0000313" key="2">
    <source>
        <dbReference type="EMBL" id="KAJ3787159.1"/>
    </source>
</evidence>
<reference evidence="2" key="1">
    <citation type="submission" date="2022-08" db="EMBL/GenBank/DDBJ databases">
        <authorList>
            <consortium name="DOE Joint Genome Institute"/>
            <person name="Min B."/>
            <person name="Riley R."/>
            <person name="Sierra-Patev S."/>
            <person name="Naranjo-Ortiz M."/>
            <person name="Looney B."/>
            <person name="Konkel Z."/>
            <person name="Slot J.C."/>
            <person name="Sakamoto Y."/>
            <person name="Steenwyk J.L."/>
            <person name="Rokas A."/>
            <person name="Carro J."/>
            <person name="Camarero S."/>
            <person name="Ferreira P."/>
            <person name="Molpeceres G."/>
            <person name="Ruiz-Duenas F.J."/>
            <person name="Serrano A."/>
            <person name="Henrissat B."/>
            <person name="Drula E."/>
            <person name="Hughes K.W."/>
            <person name="Mata J.L."/>
            <person name="Ishikawa N.K."/>
            <person name="Vargas-Isla R."/>
            <person name="Ushijima S."/>
            <person name="Smith C.A."/>
            <person name="Ahrendt S."/>
            <person name="Andreopoulos W."/>
            <person name="He G."/>
            <person name="Labutti K."/>
            <person name="Lipzen A."/>
            <person name="Ng V."/>
            <person name="Sandor L."/>
            <person name="Barry K."/>
            <person name="Martinez A.T."/>
            <person name="Xiao Y."/>
            <person name="Gibbons J.G."/>
            <person name="Terashima K."/>
            <person name="Hibbett D.S."/>
            <person name="Grigoriev I.V."/>
        </authorList>
    </citation>
    <scope>NUCLEOTIDE SEQUENCE</scope>
    <source>
        <strain evidence="2">TFB10291</strain>
    </source>
</reference>
<dbReference type="AlphaFoldDB" id="A0AA38NMT3"/>
<feature type="compositionally biased region" description="Acidic residues" evidence="1">
    <location>
        <begin position="59"/>
        <end position="75"/>
    </location>
</feature>
<feature type="region of interest" description="Disordered" evidence="1">
    <location>
        <begin position="33"/>
        <end position="75"/>
    </location>
</feature>